<feature type="coiled-coil region" evidence="11">
    <location>
        <begin position="19"/>
        <end position="60"/>
    </location>
</feature>
<evidence type="ECO:0000256" key="10">
    <source>
        <dbReference type="ARBA" id="ARBA00023225"/>
    </source>
</evidence>
<reference evidence="13" key="1">
    <citation type="journal article" date="2019" name="Int. J. Syst. Evol. Microbiol.">
        <title>The Global Catalogue of Microorganisms (GCM) 10K type strain sequencing project: providing services to taxonomists for standard genome sequencing and annotation.</title>
        <authorList>
            <consortium name="The Broad Institute Genomics Platform"/>
            <consortium name="The Broad Institute Genome Sequencing Center for Infectious Disease"/>
            <person name="Wu L."/>
            <person name="Ma J."/>
        </authorList>
    </citation>
    <scope>NUCLEOTIDE SEQUENCE [LARGE SCALE GENOMIC DNA]</scope>
    <source>
        <strain evidence="13">KCTC 12847</strain>
    </source>
</reference>
<keyword evidence="5" id="KW-1003">Cell membrane</keyword>
<dbReference type="EMBL" id="JBHRUH010000031">
    <property type="protein sequence ID" value="MFC3293119.1"/>
    <property type="molecule type" value="Genomic_DNA"/>
</dbReference>
<evidence type="ECO:0000256" key="6">
    <source>
        <dbReference type="ARBA" id="ARBA00022500"/>
    </source>
</evidence>
<evidence type="ECO:0000313" key="12">
    <source>
        <dbReference type="EMBL" id="MFC3293119.1"/>
    </source>
</evidence>
<evidence type="ECO:0000256" key="4">
    <source>
        <dbReference type="ARBA" id="ARBA00022448"/>
    </source>
</evidence>
<dbReference type="Gene3D" id="1.10.287.1700">
    <property type="match status" value="1"/>
</dbReference>
<proteinExistence type="inferred from homology"/>
<evidence type="ECO:0000256" key="3">
    <source>
        <dbReference type="ARBA" id="ARBA00020392"/>
    </source>
</evidence>
<dbReference type="InterPro" id="IPR053716">
    <property type="entry name" value="Flag_assembly_chemotaxis_eff"/>
</dbReference>
<dbReference type="NCBIfam" id="TIGR02473">
    <property type="entry name" value="flagell_FliJ"/>
    <property type="match status" value="1"/>
</dbReference>
<organism evidence="12 13">
    <name type="scientific">Modicisalibacter luteus</name>
    <dbReference type="NCBI Taxonomy" id="453962"/>
    <lineage>
        <taxon>Bacteria</taxon>
        <taxon>Pseudomonadati</taxon>
        <taxon>Pseudomonadota</taxon>
        <taxon>Gammaproteobacteria</taxon>
        <taxon>Oceanospirillales</taxon>
        <taxon>Halomonadaceae</taxon>
        <taxon>Modicisalibacter</taxon>
    </lineage>
</organism>
<comment type="subcellular location">
    <subcellularLocation>
        <location evidence="1">Cell membrane</location>
        <topology evidence="1">Peripheral membrane protein</topology>
        <orientation evidence="1">Cytoplasmic side</orientation>
    </subcellularLocation>
</comment>
<comment type="similarity">
    <text evidence="2">Belongs to the FliJ family.</text>
</comment>
<evidence type="ECO:0000256" key="7">
    <source>
        <dbReference type="ARBA" id="ARBA00022795"/>
    </source>
</evidence>
<keyword evidence="7" id="KW-1005">Bacterial flagellum biogenesis</keyword>
<keyword evidence="12" id="KW-0282">Flagellum</keyword>
<evidence type="ECO:0000256" key="11">
    <source>
        <dbReference type="SAM" id="Coils"/>
    </source>
</evidence>
<evidence type="ECO:0000256" key="1">
    <source>
        <dbReference type="ARBA" id="ARBA00004413"/>
    </source>
</evidence>
<name>A0ABV7M2W0_9GAMM</name>
<evidence type="ECO:0000313" key="13">
    <source>
        <dbReference type="Proteomes" id="UP001595640"/>
    </source>
</evidence>
<keyword evidence="10" id="KW-1006">Bacterial flagellum protein export</keyword>
<keyword evidence="9" id="KW-0472">Membrane</keyword>
<evidence type="ECO:0000256" key="8">
    <source>
        <dbReference type="ARBA" id="ARBA00022927"/>
    </source>
</evidence>
<keyword evidence="8" id="KW-0653">Protein transport</keyword>
<sequence length="157" mass="18196">MAQATTPLDTLISLTRNSRDSANIELNGLRRDLQGAKSQLETLNRYRHEYRQRLQQAMEAGIGPDSWRNYQQFLASLDSAIARARQTLGEREARLNHGQKHWQNEQRKLSAYDTLATRRATEAQQRASRQEQRLADEMASGLVLRRQRQETNTDTHH</sequence>
<dbReference type="PANTHER" id="PTHR38786">
    <property type="entry name" value="FLAGELLAR FLIJ PROTEIN"/>
    <property type="match status" value="1"/>
</dbReference>
<dbReference type="PANTHER" id="PTHR38786:SF1">
    <property type="entry name" value="FLAGELLAR FLIJ PROTEIN"/>
    <property type="match status" value="1"/>
</dbReference>
<protein>
    <recommendedName>
        <fullName evidence="3">Flagellar FliJ protein</fullName>
    </recommendedName>
</protein>
<dbReference type="InterPro" id="IPR018006">
    <property type="entry name" value="Flag_FliJ_proteobac"/>
</dbReference>
<keyword evidence="12" id="KW-0969">Cilium</keyword>
<dbReference type="Pfam" id="PF02050">
    <property type="entry name" value="FliJ"/>
    <property type="match status" value="1"/>
</dbReference>
<dbReference type="InterPro" id="IPR012823">
    <property type="entry name" value="Flagell_FliJ"/>
</dbReference>
<dbReference type="PRINTS" id="PR01004">
    <property type="entry name" value="FLGFLIJ"/>
</dbReference>
<dbReference type="InterPro" id="IPR052570">
    <property type="entry name" value="FliJ"/>
</dbReference>
<dbReference type="Proteomes" id="UP001595640">
    <property type="component" value="Unassembled WGS sequence"/>
</dbReference>
<evidence type="ECO:0000256" key="9">
    <source>
        <dbReference type="ARBA" id="ARBA00023136"/>
    </source>
</evidence>
<evidence type="ECO:0000256" key="2">
    <source>
        <dbReference type="ARBA" id="ARBA00010004"/>
    </source>
</evidence>
<dbReference type="PIRSF" id="PIRSF019404">
    <property type="entry name" value="FliJ"/>
    <property type="match status" value="1"/>
</dbReference>
<keyword evidence="6" id="KW-0145">Chemotaxis</keyword>
<keyword evidence="4" id="KW-0813">Transport</keyword>
<keyword evidence="12" id="KW-0966">Cell projection</keyword>
<dbReference type="RefSeq" id="WP_019018419.1">
    <property type="nucleotide sequence ID" value="NZ_BMXD01000001.1"/>
</dbReference>
<gene>
    <name evidence="12" type="primary">fliJ</name>
    <name evidence="12" type="ORF">ACFOEI_13765</name>
</gene>
<keyword evidence="11" id="KW-0175">Coiled coil</keyword>
<accession>A0ABV7M2W0</accession>
<keyword evidence="13" id="KW-1185">Reference proteome</keyword>
<evidence type="ECO:0000256" key="5">
    <source>
        <dbReference type="ARBA" id="ARBA00022475"/>
    </source>
</evidence>
<comment type="caution">
    <text evidence="12">The sequence shown here is derived from an EMBL/GenBank/DDBJ whole genome shotgun (WGS) entry which is preliminary data.</text>
</comment>